<accession>A0A4Q0VQ87</accession>
<dbReference type="Gene3D" id="1.10.10.10">
    <property type="entry name" value="Winged helix-like DNA-binding domain superfamily/Winged helix DNA-binding domain"/>
    <property type="match status" value="1"/>
</dbReference>
<gene>
    <name evidence="7" type="ORF">DS745_19905</name>
</gene>
<dbReference type="Gene3D" id="1.10.1740.10">
    <property type="match status" value="1"/>
</dbReference>
<dbReference type="InterPro" id="IPR013324">
    <property type="entry name" value="RNA_pol_sigma_r3/r4-like"/>
</dbReference>
<dbReference type="InterPro" id="IPR036388">
    <property type="entry name" value="WH-like_DNA-bd_sf"/>
</dbReference>
<dbReference type="CDD" id="cd06171">
    <property type="entry name" value="Sigma70_r4"/>
    <property type="match status" value="1"/>
</dbReference>
<evidence type="ECO:0000259" key="5">
    <source>
        <dbReference type="Pfam" id="PF04542"/>
    </source>
</evidence>
<dbReference type="Pfam" id="PF04542">
    <property type="entry name" value="Sigma70_r2"/>
    <property type="match status" value="1"/>
</dbReference>
<dbReference type="Proteomes" id="UP000290649">
    <property type="component" value="Unassembled WGS sequence"/>
</dbReference>
<evidence type="ECO:0000256" key="4">
    <source>
        <dbReference type="ARBA" id="ARBA00023163"/>
    </source>
</evidence>
<dbReference type="Pfam" id="PF08281">
    <property type="entry name" value="Sigma70_r4_2"/>
    <property type="match status" value="1"/>
</dbReference>
<dbReference type="GO" id="GO:0003677">
    <property type="term" value="F:DNA binding"/>
    <property type="evidence" value="ECO:0007669"/>
    <property type="project" value="InterPro"/>
</dbReference>
<evidence type="ECO:0000256" key="2">
    <source>
        <dbReference type="ARBA" id="ARBA00023015"/>
    </source>
</evidence>
<feature type="domain" description="RNA polymerase sigma-70 region 2" evidence="5">
    <location>
        <begin position="14"/>
        <end position="77"/>
    </location>
</feature>
<evidence type="ECO:0000256" key="1">
    <source>
        <dbReference type="ARBA" id="ARBA00010641"/>
    </source>
</evidence>
<comment type="caution">
    <text evidence="7">The sequence shown here is derived from an EMBL/GenBank/DDBJ whole genome shotgun (WGS) entry which is preliminary data.</text>
</comment>
<reference evidence="7 8" key="1">
    <citation type="journal article" date="2019" name="Int. J. Syst. Evol. Microbiol.">
        <title>Anaerobacillus alkaliphilus sp. nov., a novel alkaliphilic and moderately halophilic bacterium.</title>
        <authorList>
            <person name="Borsodi A.K."/>
            <person name="Aszalos J.M."/>
            <person name="Bihari P."/>
            <person name="Nagy I."/>
            <person name="Schumann P."/>
            <person name="Sproer C."/>
            <person name="Kovacs A.L."/>
            <person name="Boka K."/>
            <person name="Dobosy P."/>
            <person name="Ovari M."/>
            <person name="Szili-Kovacs T."/>
            <person name="Toth E."/>
        </authorList>
    </citation>
    <scope>NUCLEOTIDE SEQUENCE [LARGE SCALE GENOMIC DNA]</scope>
    <source>
        <strain evidence="7 8">B16-10</strain>
    </source>
</reference>
<keyword evidence="8" id="KW-1185">Reference proteome</keyword>
<evidence type="ECO:0000313" key="8">
    <source>
        <dbReference type="Proteomes" id="UP000290649"/>
    </source>
</evidence>
<dbReference type="InterPro" id="IPR014284">
    <property type="entry name" value="RNA_pol_sigma-70_dom"/>
</dbReference>
<evidence type="ECO:0000313" key="7">
    <source>
        <dbReference type="EMBL" id="RXI98583.1"/>
    </source>
</evidence>
<dbReference type="EMBL" id="QOUX01000046">
    <property type="protein sequence ID" value="RXI98583.1"/>
    <property type="molecule type" value="Genomic_DNA"/>
</dbReference>
<sequence>MFNKKRDINDWYIEHSHSIFNYIYMLTHDYQKAEDLTHETYIKAYKSYEMFQHNSSPKTWLYRIAHNVTVDYFRKSKPLVFFKNLFLASDPTPLPQDIVEMKEEVNEIYMILQRLKSSYREVIILRKIKEFSTKETSEILGWSESKVKSTLSRALVEFEERLIKEGYEYEQKVEFFRSKSGSLE</sequence>
<feature type="domain" description="RNA polymerase sigma factor 70 region 4 type 2" evidence="6">
    <location>
        <begin position="107"/>
        <end position="155"/>
    </location>
</feature>
<proteinExistence type="inferred from homology"/>
<dbReference type="AlphaFoldDB" id="A0A4Q0VQ87"/>
<protein>
    <submittedName>
        <fullName evidence="7">RNA polymerase sigma factor</fullName>
    </submittedName>
</protein>
<dbReference type="RefSeq" id="WP_129079937.1">
    <property type="nucleotide sequence ID" value="NZ_QOUX01000046.1"/>
</dbReference>
<dbReference type="OrthoDB" id="306910at2"/>
<name>A0A4Q0VQ87_9BACI</name>
<keyword evidence="3" id="KW-0731">Sigma factor</keyword>
<organism evidence="7 8">
    <name type="scientific">Anaerobacillus alkaliphilus</name>
    <dbReference type="NCBI Taxonomy" id="1548597"/>
    <lineage>
        <taxon>Bacteria</taxon>
        <taxon>Bacillati</taxon>
        <taxon>Bacillota</taxon>
        <taxon>Bacilli</taxon>
        <taxon>Bacillales</taxon>
        <taxon>Bacillaceae</taxon>
        <taxon>Anaerobacillus</taxon>
    </lineage>
</organism>
<keyword evidence="2" id="KW-0805">Transcription regulation</keyword>
<evidence type="ECO:0000259" key="6">
    <source>
        <dbReference type="Pfam" id="PF08281"/>
    </source>
</evidence>
<dbReference type="SUPFAM" id="SSF88659">
    <property type="entry name" value="Sigma3 and sigma4 domains of RNA polymerase sigma factors"/>
    <property type="match status" value="1"/>
</dbReference>
<dbReference type="InterPro" id="IPR013325">
    <property type="entry name" value="RNA_pol_sigma_r2"/>
</dbReference>
<keyword evidence="4" id="KW-0804">Transcription</keyword>
<dbReference type="PANTHER" id="PTHR43133:SF60">
    <property type="entry name" value="RNA POLYMERASE SIGMA FACTOR SIGV"/>
    <property type="match status" value="1"/>
</dbReference>
<dbReference type="PANTHER" id="PTHR43133">
    <property type="entry name" value="RNA POLYMERASE ECF-TYPE SIGMA FACTO"/>
    <property type="match status" value="1"/>
</dbReference>
<comment type="similarity">
    <text evidence="1">Belongs to the sigma-70 factor family. ECF subfamily.</text>
</comment>
<dbReference type="InterPro" id="IPR039425">
    <property type="entry name" value="RNA_pol_sigma-70-like"/>
</dbReference>
<dbReference type="GO" id="GO:0016987">
    <property type="term" value="F:sigma factor activity"/>
    <property type="evidence" value="ECO:0007669"/>
    <property type="project" value="UniProtKB-KW"/>
</dbReference>
<dbReference type="NCBIfam" id="TIGR02937">
    <property type="entry name" value="sigma70-ECF"/>
    <property type="match status" value="1"/>
</dbReference>
<dbReference type="SUPFAM" id="SSF88946">
    <property type="entry name" value="Sigma2 domain of RNA polymerase sigma factors"/>
    <property type="match status" value="1"/>
</dbReference>
<dbReference type="GO" id="GO:0006352">
    <property type="term" value="P:DNA-templated transcription initiation"/>
    <property type="evidence" value="ECO:0007669"/>
    <property type="project" value="InterPro"/>
</dbReference>
<dbReference type="InterPro" id="IPR007627">
    <property type="entry name" value="RNA_pol_sigma70_r2"/>
</dbReference>
<dbReference type="InterPro" id="IPR013249">
    <property type="entry name" value="RNA_pol_sigma70_r4_t2"/>
</dbReference>
<evidence type="ECO:0000256" key="3">
    <source>
        <dbReference type="ARBA" id="ARBA00023082"/>
    </source>
</evidence>